<comment type="similarity">
    <text evidence="4">Belongs to the Maf family.</text>
</comment>
<dbReference type="EMBL" id="JALKCH010000006">
    <property type="protein sequence ID" value="MCK0197493.1"/>
    <property type="molecule type" value="Genomic_DNA"/>
</dbReference>
<comment type="function">
    <text evidence="4">Nucleoside triphosphate pyrophosphatase. May have a dual role in cell division arrest and in preventing the incorporation of modified nucleotides into cellular nucleic acids.</text>
</comment>
<comment type="catalytic activity">
    <reaction evidence="4">
        <text>a 2'-deoxyribonucleoside 5'-triphosphate + H2O = a 2'-deoxyribonucleoside 5'-phosphate + diphosphate + H(+)</text>
        <dbReference type="Rhea" id="RHEA:44644"/>
        <dbReference type="ChEBI" id="CHEBI:15377"/>
        <dbReference type="ChEBI" id="CHEBI:15378"/>
        <dbReference type="ChEBI" id="CHEBI:33019"/>
        <dbReference type="ChEBI" id="CHEBI:61560"/>
        <dbReference type="ChEBI" id="CHEBI:65317"/>
        <dbReference type="EC" id="3.6.1.9"/>
    </reaction>
</comment>
<dbReference type="PIRSF" id="PIRSF006305">
    <property type="entry name" value="Maf"/>
    <property type="match status" value="1"/>
</dbReference>
<evidence type="ECO:0000313" key="6">
    <source>
        <dbReference type="Proteomes" id="UP001203284"/>
    </source>
</evidence>
<dbReference type="HAMAP" id="MF_00528">
    <property type="entry name" value="Maf"/>
    <property type="match status" value="1"/>
</dbReference>
<comment type="caution">
    <text evidence="4">Lacks conserved residue(s) required for the propagation of feature annotation.</text>
</comment>
<dbReference type="InterPro" id="IPR003697">
    <property type="entry name" value="Maf-like"/>
</dbReference>
<dbReference type="Pfam" id="PF02545">
    <property type="entry name" value="Maf"/>
    <property type="match status" value="1"/>
</dbReference>
<proteinExistence type="inferred from homology"/>
<reference evidence="5 6" key="1">
    <citation type="submission" date="2022-04" db="EMBL/GenBank/DDBJ databases">
        <authorList>
            <person name="Grouzdev D.S."/>
            <person name="Pantiukh K.S."/>
            <person name="Krutkina M.S."/>
        </authorList>
    </citation>
    <scope>NUCLEOTIDE SEQUENCE [LARGE SCALE GENOMIC DNA]</scope>
    <source>
        <strain evidence="5 6">6x-1</strain>
    </source>
</reference>
<evidence type="ECO:0000256" key="2">
    <source>
        <dbReference type="ARBA" id="ARBA00022801"/>
    </source>
</evidence>
<feature type="active site" description="Proton acceptor" evidence="4">
    <location>
        <position position="71"/>
    </location>
</feature>
<accession>A0ABT0DC08</accession>
<comment type="cofactor">
    <cofactor evidence="1 4">
        <name>a divalent metal cation</name>
        <dbReference type="ChEBI" id="CHEBI:60240"/>
    </cofactor>
</comment>
<organism evidence="5 6">
    <name type="scientific">Ancylobacter crimeensis</name>
    <dbReference type="NCBI Taxonomy" id="2579147"/>
    <lineage>
        <taxon>Bacteria</taxon>
        <taxon>Pseudomonadati</taxon>
        <taxon>Pseudomonadota</taxon>
        <taxon>Alphaproteobacteria</taxon>
        <taxon>Hyphomicrobiales</taxon>
        <taxon>Xanthobacteraceae</taxon>
        <taxon>Ancylobacter</taxon>
    </lineage>
</organism>
<comment type="subcellular location">
    <subcellularLocation>
        <location evidence="4">Cytoplasm</location>
    </subcellularLocation>
</comment>
<evidence type="ECO:0000313" key="5">
    <source>
        <dbReference type="EMBL" id="MCK0197493.1"/>
    </source>
</evidence>
<protein>
    <recommendedName>
        <fullName evidence="4">Nucleoside triphosphate pyrophosphatase</fullName>
        <ecNumber evidence="4">3.6.1.9</ecNumber>
    </recommendedName>
    <alternativeName>
        <fullName evidence="4">Nucleotide pyrophosphatase</fullName>
        <shortName evidence="4">Nucleotide PPase</shortName>
    </alternativeName>
</protein>
<keyword evidence="6" id="KW-1185">Reference proteome</keyword>
<dbReference type="RefSeq" id="WP_247029386.1">
    <property type="nucleotide sequence ID" value="NZ_JALKCH010000006.1"/>
</dbReference>
<keyword evidence="3 4" id="KW-0546">Nucleotide metabolism</keyword>
<evidence type="ECO:0000256" key="4">
    <source>
        <dbReference type="HAMAP-Rule" id="MF_00528"/>
    </source>
</evidence>
<evidence type="ECO:0000256" key="3">
    <source>
        <dbReference type="ARBA" id="ARBA00023080"/>
    </source>
</evidence>
<dbReference type="InterPro" id="IPR029001">
    <property type="entry name" value="ITPase-like_fam"/>
</dbReference>
<dbReference type="PANTHER" id="PTHR43213:SF5">
    <property type="entry name" value="BIFUNCTIONAL DTTP_UTP PYROPHOSPHATASE_METHYLTRANSFERASE PROTEIN-RELATED"/>
    <property type="match status" value="1"/>
</dbReference>
<dbReference type="SUPFAM" id="SSF52972">
    <property type="entry name" value="ITPase-like"/>
    <property type="match status" value="1"/>
</dbReference>
<dbReference type="PANTHER" id="PTHR43213">
    <property type="entry name" value="BIFUNCTIONAL DTTP/UTP PYROPHOSPHATASE/METHYLTRANSFERASE PROTEIN-RELATED"/>
    <property type="match status" value="1"/>
</dbReference>
<comment type="caution">
    <text evidence="5">The sequence shown here is derived from an EMBL/GenBank/DDBJ whole genome shotgun (WGS) entry which is preliminary data.</text>
</comment>
<dbReference type="EC" id="3.6.1.9" evidence="4"/>
<sequence length="193" mass="20362">MLASKSAARRALLDAARIPFEVVVAAIDERAVEEVARAQGSGPKQVAVLLAREKALSAAADHPGRLVLGADQTLAFGEEAFHKPESRAAGRAQLQRLSGATHELHSAIALARDGEIVFSLADSAHLTMRVLTPEVIDTYLDAVGDAILTSVGGYQLEGLGIHLFEKVEGAHSTILGLPLLPLLAFLRHEGALI</sequence>
<name>A0ABT0DC08_9HYPH</name>
<dbReference type="Gene3D" id="3.90.950.10">
    <property type="match status" value="1"/>
</dbReference>
<gene>
    <name evidence="5" type="ORF">MWN34_11260</name>
</gene>
<keyword evidence="4" id="KW-0963">Cytoplasm</keyword>
<keyword evidence="2 4" id="KW-0378">Hydrolase</keyword>
<evidence type="ECO:0000256" key="1">
    <source>
        <dbReference type="ARBA" id="ARBA00001968"/>
    </source>
</evidence>
<dbReference type="Proteomes" id="UP001203284">
    <property type="component" value="Unassembled WGS sequence"/>
</dbReference>
<comment type="catalytic activity">
    <reaction evidence="4">
        <text>a ribonucleoside 5'-triphosphate + H2O = a ribonucleoside 5'-phosphate + diphosphate + H(+)</text>
        <dbReference type="Rhea" id="RHEA:23996"/>
        <dbReference type="ChEBI" id="CHEBI:15377"/>
        <dbReference type="ChEBI" id="CHEBI:15378"/>
        <dbReference type="ChEBI" id="CHEBI:33019"/>
        <dbReference type="ChEBI" id="CHEBI:58043"/>
        <dbReference type="ChEBI" id="CHEBI:61557"/>
        <dbReference type="EC" id="3.6.1.9"/>
    </reaction>
</comment>